<dbReference type="InterPro" id="IPR036397">
    <property type="entry name" value="RNaseH_sf"/>
</dbReference>
<dbReference type="Pfam" id="PF25597">
    <property type="entry name" value="SH3_retrovirus"/>
    <property type="match status" value="1"/>
</dbReference>
<feature type="domain" description="Integrase catalytic" evidence="3">
    <location>
        <begin position="1"/>
        <end position="83"/>
    </location>
</feature>
<comment type="caution">
    <text evidence="4">The sequence shown here is derived from an EMBL/GenBank/DDBJ whole genome shotgun (WGS) entry which is preliminary data.</text>
</comment>
<dbReference type="EMBL" id="BQNB010016631">
    <property type="protein sequence ID" value="GJT53943.1"/>
    <property type="molecule type" value="Genomic_DNA"/>
</dbReference>
<accession>A0ABQ5ET52</accession>
<evidence type="ECO:0000256" key="2">
    <source>
        <dbReference type="ARBA" id="ARBA00022801"/>
    </source>
</evidence>
<reference evidence="4" key="2">
    <citation type="submission" date="2022-01" db="EMBL/GenBank/DDBJ databases">
        <authorList>
            <person name="Yamashiro T."/>
            <person name="Shiraishi A."/>
            <person name="Satake H."/>
            <person name="Nakayama K."/>
        </authorList>
    </citation>
    <scope>NUCLEOTIDE SEQUENCE</scope>
</reference>
<keyword evidence="2" id="KW-0378">Hydrolase</keyword>
<dbReference type="PROSITE" id="PS50994">
    <property type="entry name" value="INTEGRASE"/>
    <property type="match status" value="1"/>
</dbReference>
<proteinExistence type="predicted"/>
<evidence type="ECO:0000256" key="1">
    <source>
        <dbReference type="ARBA" id="ARBA00022723"/>
    </source>
</evidence>
<dbReference type="Gene3D" id="3.30.420.10">
    <property type="entry name" value="Ribonuclease H-like superfamily/Ribonuclease H"/>
    <property type="match status" value="1"/>
</dbReference>
<dbReference type="PANTHER" id="PTHR42648:SF32">
    <property type="entry name" value="RIBONUCLEASE H-LIKE DOMAIN, GAG-PRE-INTEGRASE DOMAIN PROTEIN-RELATED"/>
    <property type="match status" value="1"/>
</dbReference>
<dbReference type="InterPro" id="IPR013103">
    <property type="entry name" value="RVT_2"/>
</dbReference>
<evidence type="ECO:0000313" key="4">
    <source>
        <dbReference type="EMBL" id="GJT53943.1"/>
    </source>
</evidence>
<dbReference type="Pfam" id="PF07727">
    <property type="entry name" value="RVT_2"/>
    <property type="match status" value="1"/>
</dbReference>
<evidence type="ECO:0000313" key="5">
    <source>
        <dbReference type="Proteomes" id="UP001151760"/>
    </source>
</evidence>
<sequence>MSEFCEEKGIKKEFSVARTPQQNGVAERRNRTLIEAARTMLADSKLPTIFWAEAVNTACYVQNKVLVVKPYNKTPYELFRGRTPALSFMRPFGCYVTILNTLDYLGKFNGKSDEGFFIGYSMNSKAFRIYKIKTRKVEEKLHIRFLEDKPIIASDGPKWLFDIDFLTKLMNYVPVVAGTNSNDFVESPMKNSTQDVNTARPSINTASTSVNTGSLNINVVSPTVTTALLEATHVDFFGRVQKRNPSIKISKMDRTMQEELLQFTLQQVYKNNKDERGIVIRNKARLVAQGYTSRKRNRLYDEMDVKNVFLYGKIEEEVYVCQPPGFEDPEFPDKVYKVEKALYGLFSFLELGMMTLANISWIMVFREMSSIGELTFFLGLQVTQKDDGIFISQDKYMDEILKKFGFSTMKTASTPMETSKPLMKDENAEDVDVHLYRSMIVSLMYLTSSRPVIMFAACACARF</sequence>
<dbReference type="PANTHER" id="PTHR42648">
    <property type="entry name" value="TRANSPOSASE, PUTATIVE-RELATED"/>
    <property type="match status" value="1"/>
</dbReference>
<keyword evidence="1" id="KW-0479">Metal-binding</keyword>
<dbReference type="InterPro" id="IPR012337">
    <property type="entry name" value="RNaseH-like_sf"/>
</dbReference>
<gene>
    <name evidence="4" type="ORF">Tco_0988997</name>
</gene>
<evidence type="ECO:0000259" key="3">
    <source>
        <dbReference type="PROSITE" id="PS50994"/>
    </source>
</evidence>
<dbReference type="Proteomes" id="UP001151760">
    <property type="component" value="Unassembled WGS sequence"/>
</dbReference>
<dbReference type="SUPFAM" id="SSF53098">
    <property type="entry name" value="Ribonuclease H-like"/>
    <property type="match status" value="1"/>
</dbReference>
<name>A0ABQ5ET52_9ASTR</name>
<keyword evidence="5" id="KW-1185">Reference proteome</keyword>
<protein>
    <submittedName>
        <fullName evidence="4">Retrovirus-related pol polyprotein from transposon TNT 1-94</fullName>
    </submittedName>
</protein>
<dbReference type="InterPro" id="IPR001584">
    <property type="entry name" value="Integrase_cat-core"/>
</dbReference>
<organism evidence="4 5">
    <name type="scientific">Tanacetum coccineum</name>
    <dbReference type="NCBI Taxonomy" id="301880"/>
    <lineage>
        <taxon>Eukaryota</taxon>
        <taxon>Viridiplantae</taxon>
        <taxon>Streptophyta</taxon>
        <taxon>Embryophyta</taxon>
        <taxon>Tracheophyta</taxon>
        <taxon>Spermatophyta</taxon>
        <taxon>Magnoliopsida</taxon>
        <taxon>eudicotyledons</taxon>
        <taxon>Gunneridae</taxon>
        <taxon>Pentapetalae</taxon>
        <taxon>asterids</taxon>
        <taxon>campanulids</taxon>
        <taxon>Asterales</taxon>
        <taxon>Asteraceae</taxon>
        <taxon>Asteroideae</taxon>
        <taxon>Anthemideae</taxon>
        <taxon>Anthemidinae</taxon>
        <taxon>Tanacetum</taxon>
    </lineage>
</organism>
<dbReference type="InterPro" id="IPR057670">
    <property type="entry name" value="SH3_retrovirus"/>
</dbReference>
<reference evidence="4" key="1">
    <citation type="journal article" date="2022" name="Int. J. Mol. Sci.">
        <title>Draft Genome of Tanacetum Coccineum: Genomic Comparison of Closely Related Tanacetum-Family Plants.</title>
        <authorList>
            <person name="Yamashiro T."/>
            <person name="Shiraishi A."/>
            <person name="Nakayama K."/>
            <person name="Satake H."/>
        </authorList>
    </citation>
    <scope>NUCLEOTIDE SEQUENCE</scope>
</reference>
<dbReference type="InterPro" id="IPR039537">
    <property type="entry name" value="Retrotran_Ty1/copia-like"/>
</dbReference>